<evidence type="ECO:0000313" key="2">
    <source>
        <dbReference type="Proteomes" id="UP000190150"/>
    </source>
</evidence>
<dbReference type="Proteomes" id="UP000190150">
    <property type="component" value="Unassembled WGS sequence"/>
</dbReference>
<name>A0A1T5G2W3_9SPHI</name>
<evidence type="ECO:0000313" key="1">
    <source>
        <dbReference type="EMBL" id="SKC02786.1"/>
    </source>
</evidence>
<organism evidence="1 2">
    <name type="scientific">Sphingobacterium nematocida</name>
    <dbReference type="NCBI Taxonomy" id="1513896"/>
    <lineage>
        <taxon>Bacteria</taxon>
        <taxon>Pseudomonadati</taxon>
        <taxon>Bacteroidota</taxon>
        <taxon>Sphingobacteriia</taxon>
        <taxon>Sphingobacteriales</taxon>
        <taxon>Sphingobacteriaceae</taxon>
        <taxon>Sphingobacterium</taxon>
    </lineage>
</organism>
<dbReference type="AlphaFoldDB" id="A0A1T5G2W3"/>
<dbReference type="EMBL" id="FUZF01000021">
    <property type="protein sequence ID" value="SKC02786.1"/>
    <property type="molecule type" value="Genomic_DNA"/>
</dbReference>
<dbReference type="RefSeq" id="WP_079645367.1">
    <property type="nucleotide sequence ID" value="NZ_FUZF01000021.1"/>
</dbReference>
<gene>
    <name evidence="1" type="ORF">SAMN05660841_03711</name>
</gene>
<keyword evidence="2" id="KW-1185">Reference proteome</keyword>
<proteinExistence type="predicted"/>
<sequence length="81" mass="9418">MKEYLHYTTTASTPLSAYKQGINMELHKAFENWVDEQGVIDYCKKNYSFIYDTATNTLNSAVKKGWLQRDDNASPKKYKLT</sequence>
<accession>A0A1T5G2W3</accession>
<reference evidence="2" key="1">
    <citation type="submission" date="2017-02" db="EMBL/GenBank/DDBJ databases">
        <authorList>
            <person name="Varghese N."/>
            <person name="Submissions S."/>
        </authorList>
    </citation>
    <scope>NUCLEOTIDE SEQUENCE [LARGE SCALE GENOMIC DNA]</scope>
    <source>
        <strain evidence="2">DSM 24091</strain>
    </source>
</reference>
<protein>
    <submittedName>
        <fullName evidence="1">Uncharacterized protein</fullName>
    </submittedName>
</protein>
<dbReference type="OrthoDB" id="798054at2"/>